<dbReference type="Proteomes" id="UP001422074">
    <property type="component" value="Unassembled WGS sequence"/>
</dbReference>
<dbReference type="PANTHER" id="PTHR10357:SF209">
    <property type="entry name" value="PERIPLASMIC ALPHA-AMYLASE"/>
    <property type="match status" value="1"/>
</dbReference>
<gene>
    <name evidence="3" type="ORF">ABCQ75_05390</name>
</gene>
<dbReference type="SMART" id="SM00642">
    <property type="entry name" value="Aamy"/>
    <property type="match status" value="1"/>
</dbReference>
<dbReference type="Gene3D" id="2.60.40.10">
    <property type="entry name" value="Immunoglobulins"/>
    <property type="match status" value="2"/>
</dbReference>
<dbReference type="InterPro" id="IPR054409">
    <property type="entry name" value="X25_BaPul-like"/>
</dbReference>
<sequence>MAAVVLAAGLLTHGTAGALAAPPPAPPGPVDASGAEHSLRTAAGAENYYFVMADRFANGTAANDTGGLAADRTVSGFDPTAKGFYHGGDLKGLLGKLDYIQGLGTSAIWLTPSFKNKAYQDKDGSAGYHGYWITDFTQIDPHLGTNQDLADLIGAAHARGMKVYFDIITNHTADVVGFEEGDRPAYQNKTAFPYKDAAGNTFDDAAVAGSSAFPALDAATSFPYTPVLEPGEEDLKVPAWLNDVTVYHNRGDSSFAGESSYYGDFVGLDDLFTEDPRVVDGMIEIYKAWIGDFGVDGFRIDTMKHVNDEFWQEFGPEVLEYARSVGKEDFFMFGEVYDTSRDFTSKYTTSNSMQAVLDFPFQQAARSYTADSAPATTLQKLFLGDDWYTDADSNVHQLPTFLGNHDMGRIGAFIAAANPGAPEAQKVARDRLAHELMYFSRGNPVVYYGDEQGFTGLDAQGKAAGDQLARQDMFASQTGDYLDDDLLGTDATHTEDNFAADHPLYSSISRLAQVVQEHPTLRTGAHQDRYADSTAGVYAFSRIDAAAQREYIVAVNNTAAPRPAAVPTYLAKRPFEKVYGPDGAAARLKSAADRTLGVTVPPFSTVVYAAQGRIPDSAAAPTPALATPEAAGAENTRVHVAAEMPRDSFYEVTFQLRTAEGWENIGTDDTYPYQVFHATEDMEPGTALEYRAVALDNAGHTAASATVAGVVPTPVDPNAPAGPVAQPDSVTIAGSLQSEAGCSGDWQPDCAATMAAFDPIAQEWRLTLDVPAGDWEFKAALNGTWEENYGEGGERNGPNIALAGHPGGPVTFTYRHDTHLTLTSTPSGQPGSVSVPGTLNTEMGCPGDWDPACPQAQLTYDPAQGVWRGTFDLPVGSYAAKAALNGSWDVNYGEGGVQNGPNISVEHDGGAITFSYNEATHRLSFG</sequence>
<dbReference type="Gene3D" id="3.20.20.80">
    <property type="entry name" value="Glycosidases"/>
    <property type="match status" value="2"/>
</dbReference>
<dbReference type="InterPro" id="IPR013783">
    <property type="entry name" value="Ig-like_fold"/>
</dbReference>
<proteinExistence type="predicted"/>
<organism evidence="3 4">
    <name type="scientific">Sinomonas halotolerans</name>
    <dbReference type="NCBI Taxonomy" id="1644133"/>
    <lineage>
        <taxon>Bacteria</taxon>
        <taxon>Bacillati</taxon>
        <taxon>Actinomycetota</taxon>
        <taxon>Actinomycetes</taxon>
        <taxon>Micrococcales</taxon>
        <taxon>Micrococcaceae</taxon>
        <taxon>Sinomonas</taxon>
    </lineage>
</organism>
<comment type="caution">
    <text evidence="3">The sequence shown here is derived from an EMBL/GenBank/DDBJ whole genome shotgun (WGS) entry which is preliminary data.</text>
</comment>
<dbReference type="GO" id="GO:0016787">
    <property type="term" value="F:hydrolase activity"/>
    <property type="evidence" value="ECO:0007669"/>
    <property type="project" value="UniProtKB-KW"/>
</dbReference>
<keyword evidence="3" id="KW-0378">Hydrolase</keyword>
<protein>
    <submittedName>
        <fullName evidence="3">Alpha-amylase family glycosyl hydrolase</fullName>
    </submittedName>
</protein>
<accession>A0ABU9WXQ7</accession>
<dbReference type="InterPro" id="IPR017853">
    <property type="entry name" value="GH"/>
</dbReference>
<evidence type="ECO:0000313" key="4">
    <source>
        <dbReference type="Proteomes" id="UP001422074"/>
    </source>
</evidence>
<name>A0ABU9WXQ7_9MICC</name>
<dbReference type="InterPro" id="IPR006047">
    <property type="entry name" value="GH13_cat_dom"/>
</dbReference>
<feature type="domain" description="Glycosyl hydrolase family 13 catalytic" evidence="2">
    <location>
        <begin position="50"/>
        <end position="515"/>
    </location>
</feature>
<dbReference type="RefSeq" id="WP_345883639.1">
    <property type="nucleotide sequence ID" value="NZ_JBDFRB010000003.1"/>
</dbReference>
<reference evidence="3 4" key="1">
    <citation type="submission" date="2024-05" db="EMBL/GenBank/DDBJ databases">
        <title>Sinomonas sp. nov., isolated from a waste landfill.</title>
        <authorList>
            <person name="Zhao Y."/>
        </authorList>
    </citation>
    <scope>NUCLEOTIDE SEQUENCE [LARGE SCALE GENOMIC DNA]</scope>
    <source>
        <strain evidence="3 4">CCTCC AB2014300</strain>
    </source>
</reference>
<evidence type="ECO:0000259" key="2">
    <source>
        <dbReference type="SMART" id="SM00642"/>
    </source>
</evidence>
<keyword evidence="1" id="KW-0732">Signal</keyword>
<dbReference type="Gene3D" id="2.60.40.1180">
    <property type="entry name" value="Golgi alpha-mannosidase II"/>
    <property type="match status" value="1"/>
</dbReference>
<feature type="chain" id="PRO_5045806520" evidence="1">
    <location>
        <begin position="21"/>
        <end position="926"/>
    </location>
</feature>
<evidence type="ECO:0000313" key="3">
    <source>
        <dbReference type="EMBL" id="MEN2743971.1"/>
    </source>
</evidence>
<dbReference type="Pfam" id="PF22058">
    <property type="entry name" value="X25_BaPul_like"/>
    <property type="match status" value="2"/>
</dbReference>
<feature type="signal peptide" evidence="1">
    <location>
        <begin position="1"/>
        <end position="20"/>
    </location>
</feature>
<dbReference type="EMBL" id="JBDFRB010000003">
    <property type="protein sequence ID" value="MEN2743971.1"/>
    <property type="molecule type" value="Genomic_DNA"/>
</dbReference>
<dbReference type="CDD" id="cd11339">
    <property type="entry name" value="AmyAc_bac_CMD_like_2"/>
    <property type="match status" value="1"/>
</dbReference>
<dbReference type="CDD" id="cd12962">
    <property type="entry name" value="X25_BaPul_like"/>
    <property type="match status" value="2"/>
</dbReference>
<dbReference type="PANTHER" id="PTHR10357">
    <property type="entry name" value="ALPHA-AMYLASE FAMILY MEMBER"/>
    <property type="match status" value="1"/>
</dbReference>
<dbReference type="InterPro" id="IPR013780">
    <property type="entry name" value="Glyco_hydro_b"/>
</dbReference>
<evidence type="ECO:0000256" key="1">
    <source>
        <dbReference type="SAM" id="SignalP"/>
    </source>
</evidence>
<dbReference type="SUPFAM" id="SSF51445">
    <property type="entry name" value="(Trans)glycosidases"/>
    <property type="match status" value="1"/>
</dbReference>
<keyword evidence="4" id="KW-1185">Reference proteome</keyword>
<dbReference type="Pfam" id="PF00128">
    <property type="entry name" value="Alpha-amylase"/>
    <property type="match status" value="1"/>
</dbReference>